<evidence type="ECO:0000313" key="5">
    <source>
        <dbReference type="Proteomes" id="UP000005631"/>
    </source>
</evidence>
<dbReference type="NCBIfam" id="TIGR04183">
    <property type="entry name" value="Por_Secre_tail"/>
    <property type="match status" value="1"/>
</dbReference>
<feature type="domain" description="Secretion system C-terminal sorting" evidence="3">
    <location>
        <begin position="388"/>
        <end position="459"/>
    </location>
</feature>
<keyword evidence="1 2" id="KW-0732">Signal</keyword>
<gene>
    <name evidence="4" type="ordered locus">Oweho_0551</name>
</gene>
<feature type="chain" id="PRO_5003514477" description="Secretion system C-terminal sorting domain-containing protein" evidence="2">
    <location>
        <begin position="21"/>
        <end position="463"/>
    </location>
</feature>
<dbReference type="OrthoDB" id="862563at2"/>
<proteinExistence type="predicted"/>
<dbReference type="EMBL" id="CP003156">
    <property type="protein sequence ID" value="AEV31567.1"/>
    <property type="molecule type" value="Genomic_DNA"/>
</dbReference>
<accession>G8R0A7</accession>
<keyword evidence="5" id="KW-1185">Reference proteome</keyword>
<dbReference type="Proteomes" id="UP000005631">
    <property type="component" value="Chromosome"/>
</dbReference>
<evidence type="ECO:0000259" key="3">
    <source>
        <dbReference type="Pfam" id="PF18962"/>
    </source>
</evidence>
<dbReference type="Pfam" id="PF18962">
    <property type="entry name" value="Por_Secre_tail"/>
    <property type="match status" value="1"/>
</dbReference>
<reference evidence="4 5" key="1">
    <citation type="journal article" date="2012" name="Stand. Genomic Sci.">
        <title>Genome sequence of the orange-pigmented seawater bacterium Owenweeksia hongkongensis type strain (UST20020801(T)).</title>
        <authorList>
            <person name="Riedel T."/>
            <person name="Held B."/>
            <person name="Nolan M."/>
            <person name="Lucas S."/>
            <person name="Lapidus A."/>
            <person name="Tice H."/>
            <person name="Del Rio T.G."/>
            <person name="Cheng J.F."/>
            <person name="Han C."/>
            <person name="Tapia R."/>
            <person name="Goodwin L.A."/>
            <person name="Pitluck S."/>
            <person name="Liolios K."/>
            <person name="Mavromatis K."/>
            <person name="Pagani I."/>
            <person name="Ivanova N."/>
            <person name="Mikhailova N."/>
            <person name="Pati A."/>
            <person name="Chen A."/>
            <person name="Palaniappan K."/>
            <person name="Rohde M."/>
            <person name="Tindall B.J."/>
            <person name="Detter J.C."/>
            <person name="Goker M."/>
            <person name="Woyke T."/>
            <person name="Bristow J."/>
            <person name="Eisen J.A."/>
            <person name="Markowitz V."/>
            <person name="Hugenholtz P."/>
            <person name="Klenk H.P."/>
            <person name="Kyrpides N.C."/>
        </authorList>
    </citation>
    <scope>NUCLEOTIDE SEQUENCE</scope>
    <source>
        <strain evidence="5">DSM 17368 / JCM 12287 / NRRL B-23963</strain>
    </source>
</reference>
<dbReference type="RefSeq" id="WP_014200928.1">
    <property type="nucleotide sequence ID" value="NC_016599.1"/>
</dbReference>
<dbReference type="KEGG" id="oho:Oweho_0551"/>
<dbReference type="STRING" id="926562.Oweho_0551"/>
<feature type="signal peptide" evidence="2">
    <location>
        <begin position="1"/>
        <end position="20"/>
    </location>
</feature>
<evidence type="ECO:0000256" key="2">
    <source>
        <dbReference type="SAM" id="SignalP"/>
    </source>
</evidence>
<evidence type="ECO:0000256" key="1">
    <source>
        <dbReference type="ARBA" id="ARBA00022729"/>
    </source>
</evidence>
<name>G8R0A7_OWEHD</name>
<sequence>MKKIILFLALFTATCFTAKATHLMGGEIVVGVDSTNKAYIVMTLYRDITPSTATLSATQTLDLSLISNPSASGISVQLSRVNIDTLPSFYPVERHIYTGTVQLAQNGKFRLQWSLCCRNHAIDNSTNPGSESMTLYTEFTSYTSTNSASPVFLNAPVVSFPLDTLWNYNPLPFDVDGDSLHWSIDTPVSTFPNYIVGYTTPPGNANGPLTMDSQTGQITWSPSQVGNYVISILVEEFRSGVQIGEIRRDMQFIVIPDTVNMQLVLPNSLTVNNNGVGSTNLQGGNSSQLTFELTSSYSLAQLNMEATGDPFEIPGSDADFQVQTTTGPNIKGNFSWTPTINDVRPLPYRLTIRAIDKKFAYDFTVLLNVKKSTVGIDENGLSIEGLSLYPNPNDGRVNLVLSQVANDKVTIEILNLKGQRVKEVTMDKTSLENGAELNIDAAPGTYILRLKGEEYQSKVFVIQ</sequence>
<organism evidence="4 5">
    <name type="scientific">Owenweeksia hongkongensis (strain DSM 17368 / CIP 108786 / JCM 12287 / NRRL B-23963 / UST20020801)</name>
    <dbReference type="NCBI Taxonomy" id="926562"/>
    <lineage>
        <taxon>Bacteria</taxon>
        <taxon>Pseudomonadati</taxon>
        <taxon>Bacteroidota</taxon>
        <taxon>Flavobacteriia</taxon>
        <taxon>Flavobacteriales</taxon>
        <taxon>Owenweeksiaceae</taxon>
        <taxon>Owenweeksia</taxon>
    </lineage>
</organism>
<evidence type="ECO:0000313" key="4">
    <source>
        <dbReference type="EMBL" id="AEV31567.1"/>
    </source>
</evidence>
<dbReference type="AlphaFoldDB" id="G8R0A7"/>
<dbReference type="eggNOG" id="COG2132">
    <property type="taxonomic scope" value="Bacteria"/>
</dbReference>
<dbReference type="HOGENOM" id="CLU_556475_0_0_10"/>
<protein>
    <recommendedName>
        <fullName evidence="3">Secretion system C-terminal sorting domain-containing protein</fullName>
    </recommendedName>
</protein>
<dbReference type="InterPro" id="IPR026444">
    <property type="entry name" value="Secre_tail"/>
</dbReference>